<comment type="caution">
    <text evidence="26">The sequence shown here is derived from an EMBL/GenBank/DDBJ whole genome shotgun (WGS) entry which is preliminary data.</text>
</comment>
<evidence type="ECO:0000256" key="21">
    <source>
        <dbReference type="PIRSR" id="PIRSR605150-1"/>
    </source>
</evidence>
<evidence type="ECO:0000256" key="1">
    <source>
        <dbReference type="ARBA" id="ARBA00001936"/>
    </source>
</evidence>
<evidence type="ECO:0000256" key="14">
    <source>
        <dbReference type="ARBA" id="ARBA00022916"/>
    </source>
</evidence>
<feature type="region of interest" description="Disordered" evidence="24">
    <location>
        <begin position="156"/>
        <end position="187"/>
    </location>
</feature>
<feature type="active site" evidence="21">
    <location>
        <position position="689"/>
    </location>
</feature>
<keyword evidence="19" id="KW-0961">Cell wall biogenesis/degradation</keyword>
<keyword evidence="16" id="KW-0175">Coiled coil</keyword>
<dbReference type="GO" id="GO:0030244">
    <property type="term" value="P:cellulose biosynthetic process"/>
    <property type="evidence" value="ECO:0007669"/>
    <property type="project" value="UniProtKB-KW"/>
</dbReference>
<comment type="cofactor">
    <cofactor evidence="1">
        <name>Mn(2+)</name>
        <dbReference type="ChEBI" id="CHEBI:29035"/>
    </cofactor>
</comment>
<feature type="compositionally biased region" description="Polar residues" evidence="24">
    <location>
        <begin position="156"/>
        <end position="167"/>
    </location>
</feature>
<dbReference type="FunFam" id="3.90.550.10:FF:000009">
    <property type="entry name" value="Cellulose synthase"/>
    <property type="match status" value="1"/>
</dbReference>
<evidence type="ECO:0000256" key="9">
    <source>
        <dbReference type="ARBA" id="ARBA00022679"/>
    </source>
</evidence>
<dbReference type="InterPro" id="IPR029044">
    <property type="entry name" value="Nucleotide-diphossugar_trans"/>
</dbReference>
<evidence type="ECO:0000256" key="18">
    <source>
        <dbReference type="ARBA" id="ARBA00023211"/>
    </source>
</evidence>
<feature type="binding site" evidence="23">
    <location>
        <position position="486"/>
    </location>
    <ligand>
        <name>Mn(2+)</name>
        <dbReference type="ChEBI" id="CHEBI:29035"/>
    </ligand>
</feature>
<keyword evidence="17 25" id="KW-0472">Membrane</keyword>
<feature type="binding site" evidence="22">
    <location>
        <position position="284"/>
    </location>
    <ligand>
        <name>UDP-alpha-D-glucose</name>
        <dbReference type="ChEBI" id="CHEBI:58885"/>
    </ligand>
</feature>
<feature type="transmembrane region" description="Helical" evidence="25">
    <location>
        <begin position="796"/>
        <end position="816"/>
    </location>
</feature>
<dbReference type="AlphaFoldDB" id="A0A835V9H2"/>
<dbReference type="EMBL" id="JADCNL010000003">
    <property type="protein sequence ID" value="KAG0488021.1"/>
    <property type="molecule type" value="Genomic_DNA"/>
</dbReference>
<feature type="transmembrane region" description="Helical" evidence="25">
    <location>
        <begin position="768"/>
        <end position="789"/>
    </location>
</feature>
<keyword evidence="10 25" id="KW-0812">Transmembrane</keyword>
<feature type="compositionally biased region" description="Acidic residues" evidence="24">
    <location>
        <begin position="10"/>
        <end position="22"/>
    </location>
</feature>
<evidence type="ECO:0000256" key="7">
    <source>
        <dbReference type="ARBA" id="ARBA00022475"/>
    </source>
</evidence>
<keyword evidence="11" id="KW-0479">Metal-binding</keyword>
<keyword evidence="15 25" id="KW-1133">Transmembrane helix</keyword>
<comment type="catalytic activity">
    <reaction evidence="20">
        <text>[(1-&gt;4)-beta-D-glucosyl](n) + UDP-alpha-D-glucose = [(1-&gt;4)-beta-D-glucosyl](n+1) + UDP + H(+)</text>
        <dbReference type="Rhea" id="RHEA:19929"/>
        <dbReference type="Rhea" id="RHEA-COMP:10033"/>
        <dbReference type="Rhea" id="RHEA-COMP:10034"/>
        <dbReference type="ChEBI" id="CHEBI:15378"/>
        <dbReference type="ChEBI" id="CHEBI:18246"/>
        <dbReference type="ChEBI" id="CHEBI:58223"/>
        <dbReference type="ChEBI" id="CHEBI:58885"/>
        <dbReference type="EC" id="2.4.1.12"/>
    </reaction>
</comment>
<dbReference type="GO" id="GO:0009834">
    <property type="term" value="P:plant-type secondary cell wall biogenesis"/>
    <property type="evidence" value="ECO:0007669"/>
    <property type="project" value="UniProtKB-ARBA"/>
</dbReference>
<dbReference type="Pfam" id="PF03552">
    <property type="entry name" value="Cellulose_synt"/>
    <property type="match status" value="1"/>
</dbReference>
<comment type="cofactor">
    <cofactor evidence="2">
        <name>Zn(2+)</name>
        <dbReference type="ChEBI" id="CHEBI:29105"/>
    </cofactor>
</comment>
<name>A0A835V9H2_VANPL</name>
<evidence type="ECO:0000256" key="24">
    <source>
        <dbReference type="SAM" id="MobiDB-lite"/>
    </source>
</evidence>
<evidence type="ECO:0000256" key="4">
    <source>
        <dbReference type="ARBA" id="ARBA00004768"/>
    </source>
</evidence>
<dbReference type="GO" id="GO:0008270">
    <property type="term" value="F:zinc ion binding"/>
    <property type="evidence" value="ECO:0007669"/>
    <property type="project" value="UniProtKB-KW"/>
</dbReference>
<feature type="region of interest" description="Disordered" evidence="24">
    <location>
        <begin position="1"/>
        <end position="45"/>
    </location>
</feature>
<protein>
    <recommendedName>
        <fullName evidence="6">cellulose synthase (UDP-forming)</fullName>
        <ecNumber evidence="6">2.4.1.12</ecNumber>
    </recommendedName>
</protein>
<evidence type="ECO:0000256" key="17">
    <source>
        <dbReference type="ARBA" id="ARBA00023136"/>
    </source>
</evidence>
<evidence type="ECO:0000313" key="26">
    <source>
        <dbReference type="EMBL" id="KAG0488021.1"/>
    </source>
</evidence>
<evidence type="ECO:0000256" key="6">
    <source>
        <dbReference type="ARBA" id="ARBA00012539"/>
    </source>
</evidence>
<dbReference type="EC" id="2.4.1.12" evidence="6"/>
<dbReference type="GO" id="GO:0005886">
    <property type="term" value="C:plasma membrane"/>
    <property type="evidence" value="ECO:0007669"/>
    <property type="project" value="UniProtKB-SubCell"/>
</dbReference>
<dbReference type="GO" id="GO:0071555">
    <property type="term" value="P:cell wall organization"/>
    <property type="evidence" value="ECO:0007669"/>
    <property type="project" value="UniProtKB-KW"/>
</dbReference>
<dbReference type="InterPro" id="IPR005150">
    <property type="entry name" value="Cellulose_synth"/>
</dbReference>
<evidence type="ECO:0000256" key="3">
    <source>
        <dbReference type="ARBA" id="ARBA00004651"/>
    </source>
</evidence>
<comment type="subcellular location">
    <subcellularLocation>
        <location evidence="3">Cell membrane</location>
        <topology evidence="3">Multi-pass membrane protein</topology>
    </subcellularLocation>
</comment>
<evidence type="ECO:0000256" key="5">
    <source>
        <dbReference type="ARBA" id="ARBA00007548"/>
    </source>
</evidence>
<feature type="binding site" evidence="22">
    <location>
        <position position="290"/>
    </location>
    <ligand>
        <name>UDP-alpha-D-glucose</name>
        <dbReference type="ChEBI" id="CHEBI:58885"/>
    </ligand>
</feature>
<keyword evidence="9" id="KW-0808">Transferase</keyword>
<evidence type="ECO:0000256" key="12">
    <source>
        <dbReference type="ARBA" id="ARBA00022771"/>
    </source>
</evidence>
<dbReference type="GO" id="GO:0016760">
    <property type="term" value="F:cellulose synthase (UDP-forming) activity"/>
    <property type="evidence" value="ECO:0007669"/>
    <property type="project" value="UniProtKB-EC"/>
</dbReference>
<evidence type="ECO:0000256" key="19">
    <source>
        <dbReference type="ARBA" id="ARBA00023316"/>
    </source>
</evidence>
<sequence>MIEGSARVEGDEEEDGDDDLDNEFNFNSIDEDMHGPSASKTHRQNNSGFESYNLANYWANNVSSDVLEHGFTSMRNYSTEKISTKVPLLTYGPEDNEISSSSHCLVPYAFPEQSSTSINPRPINPHKDISLYGYGSIAWKDRVDDWRKNNLAKMMKSQSDGGENNGLSEHEDADLPMNDESRQPLSRKRSIASSKINPYRIIIVLRLVILGLFFHYRILHPVHDAYGLWLTSVICEIWFALSWILDQFPKWYPIERETYLDRLSLRYEREGKPSELAAIDIFVSTVDPMKEPPLITANTVLSILAVDYPVEKVSCYVSDDGAAMLTFEALSETAMFAKKWVPFCKKFNIEPRAPEWYFAKKIDYLKDKVHPHFVRERRAMKRDYEEFKVRINGLVGMAQKVPEEGWTMQDGTPWPGNNVRDHPGMIQVFLGHDGGLDVDGNELPRLVYVSREKRPGFNHHKKAGAMNALVRVSAVLSNAPYILNVDCDHYVNNCKALREAMCFMMDPQSGKKICYVQFPQRFDGIDRHDRYSNRNVVFFDINMKGLDGLQGPIYVGTGCVFRRQALYGYDAPKAKQERKQKKINNTNKKKKINHREASPQIHALEIIREETDGIGSENASLVPRQKLEKRFGQSPVFIASTLQDAGGVLNGVNTPSLLNEAIHVISCGYEDKTEWGKEAGWIYGSVTEDILTGFKMHCHGWRSVYCIPKRPAFNGSAPINLSDRLHQVLRWALGSVEIFLSKHCPMWYGYGGGLKWLERLSYINSVIYPWTSIPLLVYCTLPAVCLLTGKFIVPQISIYASIVFLALFVSIAATGILEMQWGGVGIDDWWRNEQFWVIGGVSSHLFAIFQGLLKVLAGVETNFMVTSKEVTTGSLLSSTSSSGLPYSSPR</sequence>
<dbReference type="PANTHER" id="PTHR13301">
    <property type="entry name" value="X-BOX TRANSCRIPTION FACTOR-RELATED"/>
    <property type="match status" value="1"/>
</dbReference>
<evidence type="ECO:0000256" key="10">
    <source>
        <dbReference type="ARBA" id="ARBA00022692"/>
    </source>
</evidence>
<keyword evidence="8" id="KW-0328">Glycosyltransferase</keyword>
<evidence type="ECO:0000256" key="13">
    <source>
        <dbReference type="ARBA" id="ARBA00022833"/>
    </source>
</evidence>
<evidence type="ECO:0000256" key="2">
    <source>
        <dbReference type="ARBA" id="ARBA00001947"/>
    </source>
</evidence>
<proteinExistence type="inferred from homology"/>
<dbReference type="Gene3D" id="3.90.550.10">
    <property type="entry name" value="Spore Coat Polysaccharide Biosynthesis Protein SpsA, Chain A"/>
    <property type="match status" value="1"/>
</dbReference>
<evidence type="ECO:0000256" key="25">
    <source>
        <dbReference type="SAM" id="Phobius"/>
    </source>
</evidence>
<evidence type="ECO:0000256" key="8">
    <source>
        <dbReference type="ARBA" id="ARBA00022676"/>
    </source>
</evidence>
<keyword evidence="13" id="KW-0862">Zinc</keyword>
<dbReference type="SUPFAM" id="SSF53448">
    <property type="entry name" value="Nucleotide-diphospho-sugar transferases"/>
    <property type="match status" value="1"/>
</dbReference>
<gene>
    <name evidence="26" type="ORF">HPP92_006832</name>
</gene>
<organism evidence="26 27">
    <name type="scientific">Vanilla planifolia</name>
    <name type="common">Vanilla</name>
    <dbReference type="NCBI Taxonomy" id="51239"/>
    <lineage>
        <taxon>Eukaryota</taxon>
        <taxon>Viridiplantae</taxon>
        <taxon>Streptophyta</taxon>
        <taxon>Embryophyta</taxon>
        <taxon>Tracheophyta</taxon>
        <taxon>Spermatophyta</taxon>
        <taxon>Magnoliopsida</taxon>
        <taxon>Liliopsida</taxon>
        <taxon>Asparagales</taxon>
        <taxon>Orchidaceae</taxon>
        <taxon>Vanilloideae</taxon>
        <taxon>Vanilleae</taxon>
        <taxon>Vanilla</taxon>
    </lineage>
</organism>
<evidence type="ECO:0000256" key="20">
    <source>
        <dbReference type="ARBA" id="ARBA00048682"/>
    </source>
</evidence>
<feature type="active site" evidence="21">
    <location>
        <position position="320"/>
    </location>
</feature>
<feature type="binding site" evidence="22">
    <location>
        <position position="320"/>
    </location>
    <ligand>
        <name>UDP-alpha-D-glucose</name>
        <dbReference type="ChEBI" id="CHEBI:58885"/>
    </ligand>
</feature>
<evidence type="ECO:0000313" key="27">
    <source>
        <dbReference type="Proteomes" id="UP000636800"/>
    </source>
</evidence>
<keyword evidence="7" id="KW-1003">Cell membrane</keyword>
<keyword evidence="12" id="KW-0863">Zinc-finger</keyword>
<evidence type="ECO:0000256" key="23">
    <source>
        <dbReference type="PIRSR" id="PIRSR605150-3"/>
    </source>
</evidence>
<evidence type="ECO:0000256" key="11">
    <source>
        <dbReference type="ARBA" id="ARBA00022723"/>
    </source>
</evidence>
<keyword evidence="27" id="KW-1185">Reference proteome</keyword>
<evidence type="ECO:0000256" key="22">
    <source>
        <dbReference type="PIRSR" id="PIRSR605150-2"/>
    </source>
</evidence>
<feature type="transmembrane region" description="Helical" evidence="25">
    <location>
        <begin position="836"/>
        <end position="857"/>
    </location>
</feature>
<evidence type="ECO:0000256" key="16">
    <source>
        <dbReference type="ARBA" id="ARBA00023054"/>
    </source>
</evidence>
<feature type="binding site" evidence="22">
    <location>
        <position position="461"/>
    </location>
    <ligand>
        <name>UDP-alpha-D-glucose</name>
        <dbReference type="ChEBI" id="CHEBI:58885"/>
    </ligand>
</feature>
<feature type="binding site" evidence="23">
    <location>
        <position position="462"/>
    </location>
    <ligand>
        <name>Mn(2+)</name>
        <dbReference type="ChEBI" id="CHEBI:29035"/>
    </ligand>
</feature>
<comment type="pathway">
    <text evidence="4">Glycan metabolism; plant cellulose biosynthesis.</text>
</comment>
<keyword evidence="18" id="KW-0464">Manganese</keyword>
<dbReference type="Proteomes" id="UP000636800">
    <property type="component" value="Chromosome 3"/>
</dbReference>
<accession>A0A835V9H2</accession>
<comment type="similarity">
    <text evidence="5">Belongs to the glycosyltransferase 2 family. Plant cellulose synthase subfamily.</text>
</comment>
<feature type="binding site" evidence="22">
    <location>
        <position position="291"/>
    </location>
    <ligand>
        <name>UDP-alpha-D-glucose</name>
        <dbReference type="ChEBI" id="CHEBI:58885"/>
    </ligand>
</feature>
<evidence type="ECO:0000256" key="15">
    <source>
        <dbReference type="ARBA" id="ARBA00022989"/>
    </source>
</evidence>
<reference evidence="26 27" key="1">
    <citation type="journal article" date="2020" name="Nat. Food">
        <title>A phased Vanilla planifolia genome enables genetic improvement of flavour and production.</title>
        <authorList>
            <person name="Hasing T."/>
            <person name="Tang H."/>
            <person name="Brym M."/>
            <person name="Khazi F."/>
            <person name="Huang T."/>
            <person name="Chambers A.H."/>
        </authorList>
    </citation>
    <scope>NUCLEOTIDE SEQUENCE [LARGE SCALE GENOMIC DNA]</scope>
    <source>
        <tissue evidence="26">Leaf</tissue>
    </source>
</reference>
<keyword evidence="14" id="KW-0135">Cellulose biosynthesis</keyword>